<dbReference type="Gene3D" id="3.30.505.20">
    <property type="match status" value="1"/>
</dbReference>
<evidence type="ECO:0000313" key="3">
    <source>
        <dbReference type="Proteomes" id="UP000556201"/>
    </source>
</evidence>
<comment type="caution">
    <text evidence="2">The sequence shown here is derived from an EMBL/GenBank/DDBJ whole genome shotgun (WGS) entry which is preliminary data.</text>
</comment>
<protein>
    <recommendedName>
        <fullName evidence="4">Peptidase propeptide and YPEB domain</fullName>
    </recommendedName>
</protein>
<gene>
    <name evidence="2" type="ORF">HNP47_000048</name>
</gene>
<dbReference type="EMBL" id="JACHLJ010000001">
    <property type="protein sequence ID" value="MBB5770079.1"/>
    <property type="molecule type" value="Genomic_DNA"/>
</dbReference>
<sequence length="179" mass="19225">MKHALFAIAAAAVLGACSPPQEDKADAAPTALPPGPETQISDVSPADLPPALTALVQQTVSGMTVAEVERKEREGRVYYDVEGARPDGSEVELDIQQTGDRFEVVEIQRDVAFADMPQAVQATARAATGAFAPERIIESRQMDGSVIYELFAVGQPAEPAMEVRVRDGKAEVLTERWPH</sequence>
<dbReference type="PROSITE" id="PS51257">
    <property type="entry name" value="PROKAR_LIPOPROTEIN"/>
    <property type="match status" value="1"/>
</dbReference>
<feature type="region of interest" description="Disordered" evidence="1">
    <location>
        <begin position="19"/>
        <end position="46"/>
    </location>
</feature>
<dbReference type="SUPFAM" id="SSF160574">
    <property type="entry name" value="BT0923-like"/>
    <property type="match status" value="1"/>
</dbReference>
<proteinExistence type="predicted"/>
<name>A0A7W9FR55_BREVE</name>
<dbReference type="AlphaFoldDB" id="A0A7W9FR55"/>
<accession>A0A7W9FR55</accession>
<organism evidence="2 3">
    <name type="scientific">Brevundimonas vesicularis</name>
    <name type="common">Pseudomonas vesicularis</name>
    <dbReference type="NCBI Taxonomy" id="41276"/>
    <lineage>
        <taxon>Bacteria</taxon>
        <taxon>Pseudomonadati</taxon>
        <taxon>Pseudomonadota</taxon>
        <taxon>Alphaproteobacteria</taxon>
        <taxon>Caulobacterales</taxon>
        <taxon>Caulobacteraceae</taxon>
        <taxon>Brevundimonas</taxon>
    </lineage>
</organism>
<evidence type="ECO:0008006" key="4">
    <source>
        <dbReference type="Google" id="ProtNLM"/>
    </source>
</evidence>
<evidence type="ECO:0000313" key="2">
    <source>
        <dbReference type="EMBL" id="MBB5770079.1"/>
    </source>
</evidence>
<evidence type="ECO:0000256" key="1">
    <source>
        <dbReference type="SAM" id="MobiDB-lite"/>
    </source>
</evidence>
<dbReference type="RefSeq" id="WP_260394558.1">
    <property type="nucleotide sequence ID" value="NZ_JACHLJ010000001.1"/>
</dbReference>
<reference evidence="2 3" key="1">
    <citation type="submission" date="2020-08" db="EMBL/GenBank/DDBJ databases">
        <title>Functional genomics of gut bacteria from endangered species of beetles.</title>
        <authorList>
            <person name="Carlos-Shanley C."/>
        </authorList>
    </citation>
    <scope>NUCLEOTIDE SEQUENCE [LARGE SCALE GENOMIC DNA]</scope>
    <source>
        <strain evidence="2 3">S00192</strain>
    </source>
</reference>
<dbReference type="Proteomes" id="UP000556201">
    <property type="component" value="Unassembled WGS sequence"/>
</dbReference>